<dbReference type="InterPro" id="IPR040309">
    <property type="entry name" value="Naf1"/>
</dbReference>
<evidence type="ECO:0000313" key="11">
    <source>
        <dbReference type="Proteomes" id="UP000324629"/>
    </source>
</evidence>
<protein>
    <recommendedName>
        <fullName evidence="3">H/ACA ribonucleoprotein complex non-core subunit NAF1</fullName>
    </recommendedName>
</protein>
<keyword evidence="11" id="KW-1185">Reference proteome</keyword>
<feature type="region of interest" description="Disordered" evidence="9">
    <location>
        <begin position="118"/>
        <end position="137"/>
    </location>
</feature>
<dbReference type="Gene3D" id="2.40.10.230">
    <property type="entry name" value="Probable tRNA pseudouridine synthase domain"/>
    <property type="match status" value="1"/>
</dbReference>
<accession>A0A5J4N7G3</accession>
<evidence type="ECO:0000256" key="6">
    <source>
        <dbReference type="ARBA" id="ARBA00022553"/>
    </source>
</evidence>
<dbReference type="EMBL" id="QNGE01006489">
    <property type="protein sequence ID" value="KAA3671423.1"/>
    <property type="molecule type" value="Genomic_DNA"/>
</dbReference>
<dbReference type="Pfam" id="PF04410">
    <property type="entry name" value="Gar1"/>
    <property type="match status" value="1"/>
</dbReference>
<keyword evidence="8" id="KW-0539">Nucleus</keyword>
<name>A0A5J4N7G3_9TREM</name>
<feature type="region of interest" description="Disordered" evidence="9">
    <location>
        <begin position="383"/>
        <end position="404"/>
    </location>
</feature>
<evidence type="ECO:0000256" key="3">
    <source>
        <dbReference type="ARBA" id="ARBA00021438"/>
    </source>
</evidence>
<comment type="similarity">
    <text evidence="2">Belongs to the NAF1 family.</text>
</comment>
<evidence type="ECO:0000256" key="7">
    <source>
        <dbReference type="ARBA" id="ARBA00022884"/>
    </source>
</evidence>
<feature type="compositionally biased region" description="Polar residues" evidence="9">
    <location>
        <begin position="268"/>
        <end position="281"/>
    </location>
</feature>
<dbReference type="SUPFAM" id="SSF50447">
    <property type="entry name" value="Translation proteins"/>
    <property type="match status" value="1"/>
</dbReference>
<comment type="caution">
    <text evidence="10">The sequence shown here is derived from an EMBL/GenBank/DDBJ whole genome shotgun (WGS) entry which is preliminary data.</text>
</comment>
<feature type="region of interest" description="Disordered" evidence="9">
    <location>
        <begin position="248"/>
        <end position="297"/>
    </location>
</feature>
<keyword evidence="6" id="KW-0597">Phosphoprotein</keyword>
<dbReference type="GO" id="GO:0000493">
    <property type="term" value="P:box H/ACA snoRNP assembly"/>
    <property type="evidence" value="ECO:0007669"/>
    <property type="project" value="InterPro"/>
</dbReference>
<dbReference type="GO" id="GO:0001522">
    <property type="term" value="P:pseudouridine synthesis"/>
    <property type="evidence" value="ECO:0007669"/>
    <property type="project" value="InterPro"/>
</dbReference>
<evidence type="ECO:0000313" key="10">
    <source>
        <dbReference type="EMBL" id="KAA3671423.1"/>
    </source>
</evidence>
<dbReference type="InterPro" id="IPR009000">
    <property type="entry name" value="Transl_B-barrel_sf"/>
</dbReference>
<evidence type="ECO:0000256" key="5">
    <source>
        <dbReference type="ARBA" id="ARBA00022552"/>
    </source>
</evidence>
<dbReference type="GO" id="GO:0005732">
    <property type="term" value="C:sno(s)RNA-containing ribonucleoprotein complex"/>
    <property type="evidence" value="ECO:0007669"/>
    <property type="project" value="InterPro"/>
</dbReference>
<keyword evidence="7" id="KW-0694">RNA-binding</keyword>
<dbReference type="GO" id="GO:0003723">
    <property type="term" value="F:RNA binding"/>
    <property type="evidence" value="ECO:0007669"/>
    <property type="project" value="UniProtKB-KW"/>
</dbReference>
<dbReference type="PANTHER" id="PTHR31633">
    <property type="entry name" value="H/ACA RIBONUCLEOPROTEIN COMPLEX NON-CORE SUBUNIT NAF1"/>
    <property type="match status" value="1"/>
</dbReference>
<feature type="compositionally biased region" description="Polar residues" evidence="9">
    <location>
        <begin position="124"/>
        <end position="137"/>
    </location>
</feature>
<organism evidence="10 11">
    <name type="scientific">Paragonimus westermani</name>
    <dbReference type="NCBI Taxonomy" id="34504"/>
    <lineage>
        <taxon>Eukaryota</taxon>
        <taxon>Metazoa</taxon>
        <taxon>Spiralia</taxon>
        <taxon>Lophotrochozoa</taxon>
        <taxon>Platyhelminthes</taxon>
        <taxon>Trematoda</taxon>
        <taxon>Digenea</taxon>
        <taxon>Plagiorchiida</taxon>
        <taxon>Troglotremata</taxon>
        <taxon>Troglotrematidae</taxon>
        <taxon>Paragonimus</taxon>
    </lineage>
</organism>
<dbReference type="Proteomes" id="UP000324629">
    <property type="component" value="Unassembled WGS sequence"/>
</dbReference>
<dbReference type="InterPro" id="IPR007504">
    <property type="entry name" value="H/ACA_rnp_Gar1/Naf1"/>
</dbReference>
<reference evidence="10 11" key="1">
    <citation type="journal article" date="2019" name="Gigascience">
        <title>Whole-genome sequence of the oriental lung fluke Paragonimus westermani.</title>
        <authorList>
            <person name="Oey H."/>
            <person name="Zakrzewski M."/>
            <person name="Narain K."/>
            <person name="Devi K.R."/>
            <person name="Agatsuma T."/>
            <person name="Nawaratna S."/>
            <person name="Gobert G.N."/>
            <person name="Jones M.K."/>
            <person name="Ragan M.A."/>
            <person name="McManus D.P."/>
            <person name="Krause L."/>
        </authorList>
    </citation>
    <scope>NUCLEOTIDE SEQUENCE [LARGE SCALE GENOMIC DNA]</scope>
    <source>
        <strain evidence="10 11">IND2009</strain>
    </source>
</reference>
<dbReference type="AlphaFoldDB" id="A0A5J4N7G3"/>
<comment type="subcellular location">
    <subcellularLocation>
        <location evidence="1">Nucleus</location>
    </subcellularLocation>
</comment>
<dbReference type="GO" id="GO:0006364">
    <property type="term" value="P:rRNA processing"/>
    <property type="evidence" value="ECO:0007669"/>
    <property type="project" value="UniProtKB-KW"/>
</dbReference>
<evidence type="ECO:0000256" key="8">
    <source>
        <dbReference type="ARBA" id="ARBA00023242"/>
    </source>
</evidence>
<dbReference type="InterPro" id="IPR038664">
    <property type="entry name" value="Gar1/Naf1_Cbf5-bd_sf"/>
</dbReference>
<sequence length="404" mass="44212">MCMGLVIIKAQPSVPVLDAGSALFLDGGEPLGEVYETFGPVSTPLYVVVLPNSACLLHTAKAPSKVKPNRRQCRRAFSSDVTEIIIIDPDSEGPDQATEFPADAASPANEHLLPSHEKIPDVQHSPSHSPPKNDTELSASLPLIEPLRSDVENQPAPTLIPNVNVGDTVHFVRNNPDLSIPVFYSQLLQMKGSDASWIGDVEPPPDELEFSDDEKERIYKRSLKAKRHSSFSDSPPVGDVPCSSFTRARAKGNRPAQRGRPYHGRINGMSSGTESSWQGVNAPQDPNRLQISSHTNFTQPPVFSLPVPSPCYNSPSFRYNQPLSNSNHSDSGQYVSESAPPCFPAPGFSNEGRWQFEGSNFVQDLYANGHGMANERFRITLQNKSQPNRERPDIRPSNPGNCPC</sequence>
<dbReference type="PANTHER" id="PTHR31633:SF1">
    <property type="entry name" value="H_ACA RIBONUCLEOPROTEIN COMPLEX NON-CORE SUBUNIT NAF1"/>
    <property type="match status" value="1"/>
</dbReference>
<gene>
    <name evidence="10" type="ORF">DEA37_0014830</name>
</gene>
<evidence type="ECO:0000256" key="2">
    <source>
        <dbReference type="ARBA" id="ARBA00009801"/>
    </source>
</evidence>
<feature type="compositionally biased region" description="Polar residues" evidence="9">
    <location>
        <begin position="287"/>
        <end position="297"/>
    </location>
</feature>
<keyword evidence="4" id="KW-0690">Ribosome biogenesis</keyword>
<proteinExistence type="inferred from homology"/>
<dbReference type="GO" id="GO:0005634">
    <property type="term" value="C:nucleus"/>
    <property type="evidence" value="ECO:0007669"/>
    <property type="project" value="UniProtKB-SubCell"/>
</dbReference>
<evidence type="ECO:0000256" key="1">
    <source>
        <dbReference type="ARBA" id="ARBA00004123"/>
    </source>
</evidence>
<evidence type="ECO:0000256" key="9">
    <source>
        <dbReference type="SAM" id="MobiDB-lite"/>
    </source>
</evidence>
<keyword evidence="5" id="KW-0698">rRNA processing</keyword>
<evidence type="ECO:0000256" key="4">
    <source>
        <dbReference type="ARBA" id="ARBA00022517"/>
    </source>
</evidence>